<dbReference type="GO" id="GO:0051056">
    <property type="term" value="P:regulation of small GTPase mediated signal transduction"/>
    <property type="evidence" value="ECO:0007669"/>
    <property type="project" value="InterPro"/>
</dbReference>
<dbReference type="GO" id="GO:0005096">
    <property type="term" value="F:GTPase activator activity"/>
    <property type="evidence" value="ECO:0007669"/>
    <property type="project" value="UniProtKB-KW"/>
</dbReference>
<feature type="compositionally biased region" description="Polar residues" evidence="2">
    <location>
        <begin position="925"/>
        <end position="943"/>
    </location>
</feature>
<dbReference type="GO" id="GO:0005634">
    <property type="term" value="C:nucleus"/>
    <property type="evidence" value="ECO:0007669"/>
    <property type="project" value="InterPro"/>
</dbReference>
<dbReference type="GO" id="GO:0033596">
    <property type="term" value="C:TSC1-TSC2 complex"/>
    <property type="evidence" value="ECO:0007669"/>
    <property type="project" value="TreeGrafter"/>
</dbReference>
<protein>
    <recommendedName>
        <fullName evidence="3">Rap-GAP domain-containing protein</fullName>
    </recommendedName>
</protein>
<dbReference type="InterPro" id="IPR000331">
    <property type="entry name" value="Rap/Ran_GAP_dom"/>
</dbReference>
<accession>A0A0J0XLV7</accession>
<dbReference type="OrthoDB" id="19311at2759"/>
<dbReference type="InterPro" id="IPR018515">
    <property type="entry name" value="Tuberin-type_domain"/>
</dbReference>
<dbReference type="RefSeq" id="XP_018278576.1">
    <property type="nucleotide sequence ID" value="XM_018423283.1"/>
</dbReference>
<dbReference type="Proteomes" id="UP000053611">
    <property type="component" value="Unassembled WGS sequence"/>
</dbReference>
<evidence type="ECO:0000256" key="2">
    <source>
        <dbReference type="SAM" id="MobiDB-lite"/>
    </source>
</evidence>
<feature type="compositionally biased region" description="Low complexity" evidence="2">
    <location>
        <begin position="887"/>
        <end position="899"/>
    </location>
</feature>
<feature type="region of interest" description="Disordered" evidence="2">
    <location>
        <begin position="1585"/>
        <end position="1623"/>
    </location>
</feature>
<sequence>MAERGHRGDRDPRDHTPSAARESPTSASAASVHPLAFLPNLFGRRSTSHKTRAVAPGVTRTSIDEGNPLGSPPAGNVALPSVSAASGSGSASNNAAVNALASGGVFHLDTALALLAPGATKSTAELVEIVKATSVYLANALLDHSPSDATAPGLTELGLNPGDMPTLYARAMELSDPKQDYSLRTAAIRLLAVLLGAAPPRDSVLDENIYDLPTSVSRRAIYRLITSFSGGTPGHAATNQIYVEVGALKALTREGTIVDGMEGILGWMLRTFTNLMPYWVQWCSSTADAPETEGKDTPFGPIKSASPAVAAAAMIDLMGSIVQNRIALFAPAELSQIVRPLIEFVWKGILVAPPTATSPGVPLSSPTVGHRPTHPATVTSSAVPQSTRNRMEVRRTTSLTVGRVEPFPPGSPGVKPPKSPVRAAASRQVKWSRPFKSLCALVFMLLENTTINDDLFDEMFELLSFVFGQDEADAMMDADMQLGANDLVRTMLNTSSGRRGELALRKALEGKLVLTQADGRRTPDIERKVTRGAVIIARMAVEDRDFRAQCGLSFSSLCPSLIAAESPARYPGKNDVRAVEWAKWAPVDSEILNFLDAHLSALEVATGANELAVNDAWTEGEAASEVLDALRPVAEAGAGSIPRTLLTGEGTPFAAHFSSLAHRIPAAMGRLNSLLHSSSPSSAESPSTPAPFYHPKYISLLLDLGPHLDEDTAGVVLDYYTRECLCLPFTSGWIQNIWQLLEAFGLHYDLPIARVRVSLLLYHDIYGYVQDLPEHRAILVEQVLVPYLSKWLPDETDNQLLCEALDVLVKAAVAETQEKDEDRRRARALKREAELDAEDASALPSQEMVESISGGSFDAIRSLLTKLAMTSPCKEGASHLASHVSVGTAGSGVVSPTSTEGLTKEGRGSREGRSREPGGLRSLMRTLSPTGAGSSERTSPPQQNVGALFAQGDDYFAANPGRPQHLSCKSLHAVKALIAIFTRLAFTTPLAGSQSSLRPVRTPASARCLEIYRDLLHLLYSINDGAGRLPAKCPRGRLVVLQWAMRLRADRKHRILFRADLNRFVMPFAETLFRTKETEEAIRTQLEAEEARKRARAERSSASQQQRDDERGRSRGSELSAGARSRSRSKAAAGLLRAPGPERQESYNPLWVLPEHVDFETPPDNHPSEGLLTYDPNHPSLRVKDAPLVEGAWLPVSEYVRVLNGILRWEQDWELVSYVLCYLPQQLGNKHFFHGTRAVREIKGLLRVLCDGILESDSRWERRYNIPSFIRRPHINNMAYQGLSILVSYRSVLNRTESERLIAAFVNGLEANALLAKPCIQALTICIYELEGYVAKALLQILQRVQQILSIPNVAVHILEFLVALGNSPLYRNFTDEQYRQVFAAAVGYIAEHNARSDTSDKDFAAANRESFTLSQHVIGLAYHAIYLWFLNIRVSQRTRHVSYLIKGLLHAKSQRGSIDERTEVCFDWLARYTYGNADPKPAQSFLSEAVMLKTNNQETAPKSISWMLGGAIVTVTSHQRSGWATITTTRPTGQTSVIAKLENVPLLELGEDNADLSTLPAFLMANRELRRDINDIHTTVQTIEEERDKDVEGNAEKKEESKREKKDEVDDENKYDTATAKENFDPAAVDIVTVKPPPPKEEARANFVWSGATPSQRRKDVTVDPSYLALQLLSSYPNNDLRVPRGILIPPTPKHERALRGIINTSVINTFKIAVLYVGPGQTNETEILGNVDGSPLFLDFLAGLGRIIRLKGQVDVFTGGMDRENDTDGLYAYAWWDDLAQMIFHAPTLMPNLPHFPEFTNKKRLVGNDYVKIIYNESGADFAFDTIKTSFNFVNIVISPYATRDAADAGSLLSSGAGASSGQQETFGPRRDEWGGDSEDFFKVVLQVRPGIPDFSPIGEYKLVSRRNLPTLVRQIAHQGNSMAVRFQHVQGAVDAESAEYITDWRARYQSMQRLRKMLPSEEAPKDAQESEELLRDFSRNFTPIAPSES</sequence>
<feature type="region of interest" description="Disordered" evidence="2">
    <location>
        <begin position="1857"/>
        <end position="1876"/>
    </location>
</feature>
<dbReference type="EMBL" id="KQ087209">
    <property type="protein sequence ID" value="KLT42085.1"/>
    <property type="molecule type" value="Genomic_DNA"/>
</dbReference>
<evidence type="ECO:0000259" key="3">
    <source>
        <dbReference type="PROSITE" id="PS50085"/>
    </source>
</evidence>
<evidence type="ECO:0000256" key="1">
    <source>
        <dbReference type="ARBA" id="ARBA00022468"/>
    </source>
</evidence>
<keyword evidence="5" id="KW-1185">Reference proteome</keyword>
<dbReference type="PROSITE" id="PS50085">
    <property type="entry name" value="RAPGAP"/>
    <property type="match status" value="1"/>
</dbReference>
<feature type="region of interest" description="Disordered" evidence="2">
    <location>
        <begin position="1088"/>
        <end position="1141"/>
    </location>
</feature>
<feature type="compositionally biased region" description="Basic and acidic residues" evidence="2">
    <location>
        <begin position="902"/>
        <end position="918"/>
    </location>
</feature>
<dbReference type="InterPro" id="IPR035974">
    <property type="entry name" value="Rap/Ran-GAP_sf"/>
</dbReference>
<feature type="compositionally biased region" description="Basic and acidic residues" evidence="2">
    <location>
        <begin position="1585"/>
        <end position="1616"/>
    </location>
</feature>
<organism evidence="4 5">
    <name type="scientific">Cutaneotrichosporon oleaginosum</name>
    <dbReference type="NCBI Taxonomy" id="879819"/>
    <lineage>
        <taxon>Eukaryota</taxon>
        <taxon>Fungi</taxon>
        <taxon>Dikarya</taxon>
        <taxon>Basidiomycota</taxon>
        <taxon>Agaricomycotina</taxon>
        <taxon>Tremellomycetes</taxon>
        <taxon>Trichosporonales</taxon>
        <taxon>Trichosporonaceae</taxon>
        <taxon>Cutaneotrichosporon</taxon>
    </lineage>
</organism>
<feature type="region of interest" description="Disordered" evidence="2">
    <location>
        <begin position="887"/>
        <end position="943"/>
    </location>
</feature>
<dbReference type="Pfam" id="PF02145">
    <property type="entry name" value="Rap_GAP"/>
    <property type="match status" value="1"/>
</dbReference>
<dbReference type="SUPFAM" id="SSF111347">
    <property type="entry name" value="Rap/Ran-GAP"/>
    <property type="match status" value="1"/>
</dbReference>
<dbReference type="FunFam" id="3.40.50.11210:FF:000007">
    <property type="entry name" value="Tuberous sclerosis 2"/>
    <property type="match status" value="1"/>
</dbReference>
<dbReference type="PANTHER" id="PTHR10063">
    <property type="entry name" value="TUBERIN"/>
    <property type="match status" value="1"/>
</dbReference>
<name>A0A0J0XLV7_9TREE</name>
<feature type="region of interest" description="Disordered" evidence="2">
    <location>
        <begin position="360"/>
        <end position="393"/>
    </location>
</feature>
<evidence type="ECO:0000313" key="4">
    <source>
        <dbReference type="EMBL" id="KLT42085.1"/>
    </source>
</evidence>
<dbReference type="GeneID" id="28983886"/>
<feature type="compositionally biased region" description="Basic and acidic residues" evidence="2">
    <location>
        <begin position="1106"/>
        <end position="1116"/>
    </location>
</feature>
<dbReference type="Pfam" id="PF11864">
    <property type="entry name" value="DUF3384"/>
    <property type="match status" value="1"/>
</dbReference>
<feature type="region of interest" description="Disordered" evidence="2">
    <location>
        <begin position="1961"/>
        <end position="1992"/>
    </location>
</feature>
<dbReference type="InterPro" id="IPR027107">
    <property type="entry name" value="Tuberin/Ral-act_asu"/>
</dbReference>
<gene>
    <name evidence="4" type="ORF">CC85DRAFT_285856</name>
</gene>
<feature type="compositionally biased region" description="Basic and acidic residues" evidence="2">
    <location>
        <begin position="1961"/>
        <end position="1981"/>
    </location>
</feature>
<proteinExistence type="predicted"/>
<keyword evidence="1" id="KW-0343">GTPase activation</keyword>
<dbReference type="GO" id="GO:0032007">
    <property type="term" value="P:negative regulation of TOR signaling"/>
    <property type="evidence" value="ECO:0007669"/>
    <property type="project" value="TreeGrafter"/>
</dbReference>
<feature type="compositionally biased region" description="Polar residues" evidence="2">
    <location>
        <begin position="376"/>
        <end position="388"/>
    </location>
</feature>
<feature type="region of interest" description="Disordered" evidence="2">
    <location>
        <begin position="1"/>
        <end position="30"/>
    </location>
</feature>
<feature type="domain" description="Rap-GAP" evidence="3">
    <location>
        <begin position="1700"/>
        <end position="1957"/>
    </location>
</feature>
<feature type="compositionally biased region" description="Basic and acidic residues" evidence="2">
    <location>
        <begin position="1"/>
        <end position="16"/>
    </location>
</feature>
<reference evidence="4 5" key="1">
    <citation type="submission" date="2015-03" db="EMBL/GenBank/DDBJ databases">
        <title>Genomics and transcriptomics of the oil-accumulating basidiomycete yeast T. oleaginosus allow insights into substrate utilization and the diverse evolutionary trajectories of mating systems in fungi.</title>
        <authorList>
            <consortium name="DOE Joint Genome Institute"/>
            <person name="Kourist R."/>
            <person name="Kracht O."/>
            <person name="Bracharz F."/>
            <person name="Lipzen A."/>
            <person name="Nolan M."/>
            <person name="Ohm R."/>
            <person name="Grigoriev I."/>
            <person name="Sun S."/>
            <person name="Heitman J."/>
            <person name="Bruck T."/>
            <person name="Nowrousian M."/>
        </authorList>
    </citation>
    <scope>NUCLEOTIDE SEQUENCE [LARGE SCALE GENOMIC DNA]</scope>
    <source>
        <strain evidence="4 5">IBC0246</strain>
    </source>
</reference>
<feature type="compositionally biased region" description="Low complexity" evidence="2">
    <location>
        <begin position="1117"/>
        <end position="1138"/>
    </location>
</feature>
<dbReference type="InterPro" id="IPR024584">
    <property type="entry name" value="Tuberin_N"/>
</dbReference>
<dbReference type="PANTHER" id="PTHR10063:SF0">
    <property type="entry name" value="TUBERIN"/>
    <property type="match status" value="1"/>
</dbReference>
<dbReference type="Pfam" id="PF03542">
    <property type="entry name" value="Tuberin"/>
    <property type="match status" value="1"/>
</dbReference>
<feature type="region of interest" description="Disordered" evidence="2">
    <location>
        <begin position="48"/>
        <end position="75"/>
    </location>
</feature>
<dbReference type="STRING" id="879819.A0A0J0XLV7"/>
<evidence type="ECO:0000313" key="5">
    <source>
        <dbReference type="Proteomes" id="UP000053611"/>
    </source>
</evidence>
<dbReference type="Gene3D" id="3.40.50.11210">
    <property type="entry name" value="Rap/Ran-GAP"/>
    <property type="match status" value="1"/>
</dbReference>